<sequence length="163" mass="18618">MSFRRIDVDQYDEERFGEEELLAEYDSGRDPREVAAAVQSRNVDVRNLLQRGNSTGALAKALEDPPYGRNHDAAKVQNTQTVMEVLNQFRAAEIATAINSLDAAQREVLMKYLYAGLAKPEQFNSTLLLNWHKEVRGVEGIYRFECAREILSGLGWDYWPKYS</sequence>
<comment type="caution">
    <text evidence="8">The sequence shown here is derived from an EMBL/GenBank/DDBJ whole genome shotgun (WGS) entry which is preliminary data.</text>
</comment>
<name>A0A433D1N6_9FUNG</name>
<dbReference type="GO" id="GO:0005885">
    <property type="term" value="C:Arp2/3 protein complex"/>
    <property type="evidence" value="ECO:0007669"/>
    <property type="project" value="InterPro"/>
</dbReference>
<evidence type="ECO:0000313" key="8">
    <source>
        <dbReference type="EMBL" id="RUP44736.1"/>
    </source>
</evidence>
<evidence type="ECO:0000256" key="2">
    <source>
        <dbReference type="ARBA" id="ARBA00006084"/>
    </source>
</evidence>
<protein>
    <recommendedName>
        <fullName evidence="5 7">Actin-related protein 2/3 complex subunit 5</fullName>
    </recommendedName>
</protein>
<dbReference type="OrthoDB" id="429520at2759"/>
<evidence type="ECO:0000256" key="5">
    <source>
        <dbReference type="ARBA" id="ARBA00040214"/>
    </source>
</evidence>
<dbReference type="FunFam" id="1.25.40.190:FF:000003">
    <property type="entry name" value="Actin-related protein 2/3 complex subunit 5"/>
    <property type="match status" value="1"/>
</dbReference>
<dbReference type="PANTHER" id="PTHR12644">
    <property type="entry name" value="ARP2/3 COMPLEX 16 KD SUBUNIT P16-ARC"/>
    <property type="match status" value="1"/>
</dbReference>
<dbReference type="PIRSF" id="PIRSF039096">
    <property type="entry name" value="p16-ARC"/>
    <property type="match status" value="1"/>
</dbReference>
<keyword evidence="3" id="KW-0963">Cytoplasm</keyword>
<dbReference type="SUPFAM" id="SSF69103">
    <property type="entry name" value="Arp2/3 complex 16 kDa subunit ARPC5"/>
    <property type="match status" value="1"/>
</dbReference>
<keyword evidence="9" id="KW-1185">Reference proteome</keyword>
<evidence type="ECO:0000256" key="6">
    <source>
        <dbReference type="ARBA" id="ARBA00060329"/>
    </source>
</evidence>
<comment type="function">
    <text evidence="6">Functions as a component of the Arp2/3 complex which is involved in regulation of actin polymerization and together with an activating nucleation-promoting factor (NPF) mediates the formation of branched actin networks.</text>
</comment>
<dbReference type="GO" id="GO:0030833">
    <property type="term" value="P:regulation of actin filament polymerization"/>
    <property type="evidence" value="ECO:0007669"/>
    <property type="project" value="InterPro"/>
</dbReference>
<gene>
    <name evidence="8" type="ORF">BC936DRAFT_149065</name>
</gene>
<dbReference type="EMBL" id="RBNI01008398">
    <property type="protein sequence ID" value="RUP44736.1"/>
    <property type="molecule type" value="Genomic_DNA"/>
</dbReference>
<comment type="function">
    <text evidence="7">Functions as component of the Arp2/3 complex which is involved in regulation of actin polymerization and together with an activating nucleation-promoting factor (NPF) mediates the formation of branched actin networks. Arp2/3 complex plays a critical role in the control of cell morphogenesis via the modulation of cell polarity development.</text>
</comment>
<dbReference type="InterPro" id="IPR036743">
    <property type="entry name" value="ARPC5_sf"/>
</dbReference>
<dbReference type="AlphaFoldDB" id="A0A433D1N6"/>
<dbReference type="Pfam" id="PF04699">
    <property type="entry name" value="P16-Arc"/>
    <property type="match status" value="1"/>
</dbReference>
<organism evidence="8 9">
    <name type="scientific">Jimgerdemannia flammicorona</name>
    <dbReference type="NCBI Taxonomy" id="994334"/>
    <lineage>
        <taxon>Eukaryota</taxon>
        <taxon>Fungi</taxon>
        <taxon>Fungi incertae sedis</taxon>
        <taxon>Mucoromycota</taxon>
        <taxon>Mucoromycotina</taxon>
        <taxon>Endogonomycetes</taxon>
        <taxon>Endogonales</taxon>
        <taxon>Endogonaceae</taxon>
        <taxon>Jimgerdemannia</taxon>
    </lineage>
</organism>
<evidence type="ECO:0000313" key="9">
    <source>
        <dbReference type="Proteomes" id="UP000268093"/>
    </source>
</evidence>
<evidence type="ECO:0000256" key="3">
    <source>
        <dbReference type="ARBA" id="ARBA00022490"/>
    </source>
</evidence>
<dbReference type="Proteomes" id="UP000268093">
    <property type="component" value="Unassembled WGS sequence"/>
</dbReference>
<keyword evidence="4 7" id="KW-0206">Cytoskeleton</keyword>
<dbReference type="GO" id="GO:0044396">
    <property type="term" value="P:actin cortical patch organization"/>
    <property type="evidence" value="ECO:0007669"/>
    <property type="project" value="UniProtKB-ARBA"/>
</dbReference>
<evidence type="ECO:0000256" key="7">
    <source>
        <dbReference type="RuleBase" id="RU004301"/>
    </source>
</evidence>
<accession>A0A433D1N6</accession>
<dbReference type="GO" id="GO:0034314">
    <property type="term" value="P:Arp2/3 complex-mediated actin nucleation"/>
    <property type="evidence" value="ECO:0007669"/>
    <property type="project" value="InterPro"/>
</dbReference>
<comment type="subcellular location">
    <subcellularLocation>
        <location evidence="1">Cytoplasm</location>
        <location evidence="1">Cytoskeleton</location>
    </subcellularLocation>
</comment>
<comment type="similarity">
    <text evidence="2 7">Belongs to the ARPC5 family.</text>
</comment>
<dbReference type="Gene3D" id="1.25.40.190">
    <property type="entry name" value="Actin-related protein 2/3 complex subunit 5"/>
    <property type="match status" value="1"/>
</dbReference>
<dbReference type="InterPro" id="IPR006789">
    <property type="entry name" value="ARPC5"/>
</dbReference>
<evidence type="ECO:0000256" key="1">
    <source>
        <dbReference type="ARBA" id="ARBA00004245"/>
    </source>
</evidence>
<proteinExistence type="inferred from homology"/>
<evidence type="ECO:0000256" key="4">
    <source>
        <dbReference type="ARBA" id="ARBA00023212"/>
    </source>
</evidence>
<reference evidence="8 9" key="1">
    <citation type="journal article" date="2018" name="New Phytol.">
        <title>Phylogenomics of Endogonaceae and evolution of mycorrhizas within Mucoromycota.</title>
        <authorList>
            <person name="Chang Y."/>
            <person name="Desiro A."/>
            <person name="Na H."/>
            <person name="Sandor L."/>
            <person name="Lipzen A."/>
            <person name="Clum A."/>
            <person name="Barry K."/>
            <person name="Grigoriev I.V."/>
            <person name="Martin F.M."/>
            <person name="Stajich J.E."/>
            <person name="Smith M.E."/>
            <person name="Bonito G."/>
            <person name="Spatafora J.W."/>
        </authorList>
    </citation>
    <scope>NUCLEOTIDE SEQUENCE [LARGE SCALE GENOMIC DNA]</scope>
    <source>
        <strain evidence="8 9">GMNB39</strain>
    </source>
</reference>